<protein>
    <submittedName>
        <fullName evidence="2">Uncharacterized protein</fullName>
    </submittedName>
</protein>
<dbReference type="EMBL" id="JBBXJM010000006">
    <property type="protein sequence ID" value="KAL1406504.1"/>
    <property type="molecule type" value="Genomic_DNA"/>
</dbReference>
<dbReference type="Proteomes" id="UP001565368">
    <property type="component" value="Unassembled WGS sequence"/>
</dbReference>
<sequence length="493" mass="52792">MGITSVTTTFATIRPSVASHLGAPSRAPSRVSMHASVHDAGGSGTASDALSVLSSTSLALPSSVGCAADPLPVPKTAGEVLMCLSLYRGGGYGQYPVAVVVAYVENKFKRGKSRAGIIRKLEALEKKVPSFSRSFAAVRQLYHLGPSRVVDMEWPPSFHDAKVLGDLPPHYSAEDARAYNARRISSLSYSYAYPGPVQHGSSSGGASDESRPATAYDVDEVDAAKTEESSHTVIAEVPRIVEPFPEPEEAQPKTSLDRSWTMRSVECDGGAEPLPSLDGVMHTLGDETDEEEHDSDADSLAGRLPPRSLWSTAESLISSSSEGHRAVRSKVIVLVDDSFPLLHEWAAARDQIARAGKVAEREWGLGIDVYFMNSKRVGKNLKAGEEVEELFAGLEPRGPVPKNVRIRARVREILREVLVHLERTATRGTMRLAMVYATNSDSAEVVDACLENLANNVALSVASALLGPIPVDLLEVGTLDISSGNMSLRAAQL</sequence>
<comment type="caution">
    <text evidence="2">The sequence shown here is derived from an EMBL/GenBank/DDBJ whole genome shotgun (WGS) entry which is preliminary data.</text>
</comment>
<keyword evidence="3" id="KW-1185">Reference proteome</keyword>
<gene>
    <name evidence="2" type="ORF">Q8F55_008208</name>
</gene>
<dbReference type="GeneID" id="95989251"/>
<feature type="region of interest" description="Disordered" evidence="1">
    <location>
        <begin position="21"/>
        <end position="40"/>
    </location>
</feature>
<proteinExistence type="predicted"/>
<reference evidence="2 3" key="1">
    <citation type="submission" date="2023-08" db="EMBL/GenBank/DDBJ databases">
        <title>Annotated Genome Sequence of Vanrija albida AlHP1.</title>
        <authorList>
            <person name="Herzog R."/>
        </authorList>
    </citation>
    <scope>NUCLEOTIDE SEQUENCE [LARGE SCALE GENOMIC DNA]</scope>
    <source>
        <strain evidence="2 3">AlHP1</strain>
    </source>
</reference>
<evidence type="ECO:0000313" key="2">
    <source>
        <dbReference type="EMBL" id="KAL1406504.1"/>
    </source>
</evidence>
<dbReference type="RefSeq" id="XP_069206448.1">
    <property type="nucleotide sequence ID" value="XM_069356607.1"/>
</dbReference>
<evidence type="ECO:0000313" key="3">
    <source>
        <dbReference type="Proteomes" id="UP001565368"/>
    </source>
</evidence>
<name>A0ABR3PVS1_9TREE</name>
<organism evidence="2 3">
    <name type="scientific">Vanrija albida</name>
    <dbReference type="NCBI Taxonomy" id="181172"/>
    <lineage>
        <taxon>Eukaryota</taxon>
        <taxon>Fungi</taxon>
        <taxon>Dikarya</taxon>
        <taxon>Basidiomycota</taxon>
        <taxon>Agaricomycotina</taxon>
        <taxon>Tremellomycetes</taxon>
        <taxon>Trichosporonales</taxon>
        <taxon>Trichosporonaceae</taxon>
        <taxon>Vanrija</taxon>
    </lineage>
</organism>
<evidence type="ECO:0000256" key="1">
    <source>
        <dbReference type="SAM" id="MobiDB-lite"/>
    </source>
</evidence>
<accession>A0ABR3PVS1</accession>